<dbReference type="GO" id="GO:0005886">
    <property type="term" value="C:plasma membrane"/>
    <property type="evidence" value="ECO:0007669"/>
    <property type="project" value="TreeGrafter"/>
</dbReference>
<feature type="transmembrane region" description="Helical" evidence="1">
    <location>
        <begin position="108"/>
        <end position="126"/>
    </location>
</feature>
<feature type="transmembrane region" description="Helical" evidence="1">
    <location>
        <begin position="26"/>
        <end position="44"/>
    </location>
</feature>
<dbReference type="KEGG" id="pzu:PHZ_p0075"/>
<evidence type="ECO:0000313" key="3">
    <source>
        <dbReference type="Proteomes" id="UP000001868"/>
    </source>
</evidence>
<evidence type="ECO:0000256" key="1">
    <source>
        <dbReference type="SAM" id="Phobius"/>
    </source>
</evidence>
<organism evidence="2 3">
    <name type="scientific">Phenylobacterium zucineum (strain HLK1)</name>
    <dbReference type="NCBI Taxonomy" id="450851"/>
    <lineage>
        <taxon>Bacteria</taxon>
        <taxon>Pseudomonadati</taxon>
        <taxon>Pseudomonadota</taxon>
        <taxon>Alphaproteobacteria</taxon>
        <taxon>Caulobacterales</taxon>
        <taxon>Caulobacteraceae</taxon>
        <taxon>Phenylobacterium</taxon>
    </lineage>
</organism>
<name>B4RI43_PHEZH</name>
<keyword evidence="1" id="KW-0472">Membrane</keyword>
<dbReference type="RefSeq" id="WP_012520318.1">
    <property type="nucleotide sequence ID" value="NC_011143.1"/>
</dbReference>
<keyword evidence="1" id="KW-0812">Transmembrane</keyword>
<gene>
    <name evidence="2" type="ordered locus">PHZ_p0075</name>
</gene>
<dbReference type="PANTHER" id="PTHR34989">
    <property type="entry name" value="PROTEIN HDED"/>
    <property type="match status" value="1"/>
</dbReference>
<protein>
    <recommendedName>
        <fullName evidence="4">HdeD family acid-resistance protein</fullName>
    </recommendedName>
</protein>
<dbReference type="OrthoDB" id="9815400at2"/>
<dbReference type="AlphaFoldDB" id="B4RI43"/>
<dbReference type="PANTHER" id="PTHR34989:SF1">
    <property type="entry name" value="PROTEIN HDED"/>
    <property type="match status" value="1"/>
</dbReference>
<keyword evidence="1" id="KW-1133">Transmembrane helix</keyword>
<dbReference type="Pfam" id="PF03729">
    <property type="entry name" value="DUF308"/>
    <property type="match status" value="2"/>
</dbReference>
<evidence type="ECO:0000313" key="2">
    <source>
        <dbReference type="EMBL" id="ACG80018.1"/>
    </source>
</evidence>
<dbReference type="InterPro" id="IPR052712">
    <property type="entry name" value="Acid_resist_chaperone_HdeD"/>
</dbReference>
<geneLocation type="plasmid" evidence="3">
    <name>pHLK1</name>
</geneLocation>
<feature type="transmembrane region" description="Helical" evidence="1">
    <location>
        <begin position="84"/>
        <end position="102"/>
    </location>
</feature>
<sequence length="195" mass="20718">MVARHIPIERSHGLALPKWRASPRTWFILEGVALTLLGVLAFALPLAAGLAAALVFGWLLILGGGISLVALVRTRRHANAAWRLVSAIAAIVAGVLALVYPWVGAWTLALLAAAYFFVTGVALAMVSVKLKRLQAPGWYWLLAPAAVDLALGVLAMFIAPVAAPLFVGYLVGIDLMFSGLALLAFAASRRREAWT</sequence>
<accession>B4RI43</accession>
<keyword evidence="2" id="KW-0614">Plasmid</keyword>
<dbReference type="HOGENOM" id="CLU_091585_2_3_5"/>
<evidence type="ECO:0008006" key="4">
    <source>
        <dbReference type="Google" id="ProtNLM"/>
    </source>
</evidence>
<dbReference type="EMBL" id="CP000748">
    <property type="protein sequence ID" value="ACG80018.1"/>
    <property type="molecule type" value="Genomic_DNA"/>
</dbReference>
<proteinExistence type="predicted"/>
<dbReference type="Proteomes" id="UP000001868">
    <property type="component" value="Plasmid pHLK1"/>
</dbReference>
<dbReference type="InterPro" id="IPR005325">
    <property type="entry name" value="DUF308_memb"/>
</dbReference>
<keyword evidence="3" id="KW-1185">Reference proteome</keyword>
<feature type="transmembrane region" description="Helical" evidence="1">
    <location>
        <begin position="165"/>
        <end position="187"/>
    </location>
</feature>
<dbReference type="eggNOG" id="COG3247">
    <property type="taxonomic scope" value="Bacteria"/>
</dbReference>
<reference evidence="2 3" key="1">
    <citation type="journal article" date="2008" name="BMC Genomics">
        <title>Complete genome of Phenylobacterium zucineum - a novel facultative intracellular bacterium isolated from human erythroleukemia cell line K562.</title>
        <authorList>
            <person name="Luo Y."/>
            <person name="Xu X."/>
            <person name="Ding Z."/>
            <person name="Liu Z."/>
            <person name="Zhang B."/>
            <person name="Yan Z."/>
            <person name="Sun J."/>
            <person name="Hu S."/>
            <person name="Hu X."/>
        </authorList>
    </citation>
    <scope>NUCLEOTIDE SEQUENCE [LARGE SCALE GENOMIC DNA]</scope>
    <source>
        <strain evidence="3">HLK1</strain>
        <plasmid evidence="3">Plasmid pHLK1</plasmid>
    </source>
</reference>
<feature type="transmembrane region" description="Helical" evidence="1">
    <location>
        <begin position="50"/>
        <end position="72"/>
    </location>
</feature>
<feature type="transmembrane region" description="Helical" evidence="1">
    <location>
        <begin position="138"/>
        <end position="159"/>
    </location>
</feature>